<dbReference type="PANTHER" id="PTHR34406">
    <property type="entry name" value="PROTEIN YCEI"/>
    <property type="match status" value="1"/>
</dbReference>
<dbReference type="Gene3D" id="2.40.128.110">
    <property type="entry name" value="Lipid/polyisoprenoid-binding, YceI-like"/>
    <property type="match status" value="1"/>
</dbReference>
<dbReference type="EMBL" id="VFWZ01000001">
    <property type="protein sequence ID" value="TPN88846.1"/>
    <property type="molecule type" value="Genomic_DNA"/>
</dbReference>
<evidence type="ECO:0000313" key="2">
    <source>
        <dbReference type="EMBL" id="TPN88846.1"/>
    </source>
</evidence>
<organism evidence="2 3">
    <name type="scientific">Aquimarina algicola</name>
    <dbReference type="NCBI Taxonomy" id="2589995"/>
    <lineage>
        <taxon>Bacteria</taxon>
        <taxon>Pseudomonadati</taxon>
        <taxon>Bacteroidota</taxon>
        <taxon>Flavobacteriia</taxon>
        <taxon>Flavobacteriales</taxon>
        <taxon>Flavobacteriaceae</taxon>
        <taxon>Aquimarina</taxon>
    </lineage>
</organism>
<dbReference type="RefSeq" id="WP_140588786.1">
    <property type="nucleotide sequence ID" value="NZ_VFWZ01000001.1"/>
</dbReference>
<dbReference type="InterPro" id="IPR036761">
    <property type="entry name" value="TTHA0802/YceI-like_sf"/>
</dbReference>
<dbReference type="Proteomes" id="UP000315540">
    <property type="component" value="Unassembled WGS sequence"/>
</dbReference>
<dbReference type="Pfam" id="PF04264">
    <property type="entry name" value="YceI"/>
    <property type="match status" value="1"/>
</dbReference>
<keyword evidence="3" id="KW-1185">Reference proteome</keyword>
<evidence type="ECO:0000259" key="1">
    <source>
        <dbReference type="SMART" id="SM00867"/>
    </source>
</evidence>
<dbReference type="AlphaFoldDB" id="A0A504JCX1"/>
<sequence length="195" mass="22423">MKIIFGIKILIYIINIQGFSQITPPNNSRQNTSDKYALIDDVKNLEFDTEKSKISFDFVEENTKGTISIVDLKINFNPNDVDNASFSGKASVKTIDTNNFLRDGHLMWEKFFYKRKYPTISFKSNQVVSFGKNTYKVIGNLTIKGVEKEIIITFSLNDSTLLGKTTIYTSDFNVNIHDERLKNKLDIEFHFPIVK</sequence>
<dbReference type="PANTHER" id="PTHR34406:SF1">
    <property type="entry name" value="PROTEIN YCEI"/>
    <property type="match status" value="1"/>
</dbReference>
<protein>
    <submittedName>
        <fullName evidence="2">YceI family protein</fullName>
    </submittedName>
</protein>
<dbReference type="InterPro" id="IPR007372">
    <property type="entry name" value="Lipid/polyisoprenoid-bd_YceI"/>
</dbReference>
<feature type="domain" description="Lipid/polyisoprenoid-binding YceI-like" evidence="1">
    <location>
        <begin position="44"/>
        <end position="194"/>
    </location>
</feature>
<dbReference type="SMART" id="SM00867">
    <property type="entry name" value="YceI"/>
    <property type="match status" value="1"/>
</dbReference>
<dbReference type="OrthoDB" id="9811006at2"/>
<name>A0A504JCX1_9FLAO</name>
<evidence type="ECO:0000313" key="3">
    <source>
        <dbReference type="Proteomes" id="UP000315540"/>
    </source>
</evidence>
<accession>A0A504JCX1</accession>
<reference evidence="2 3" key="1">
    <citation type="submission" date="2019-06" db="EMBL/GenBank/DDBJ databases">
        <authorList>
            <person name="Meng X."/>
        </authorList>
    </citation>
    <scope>NUCLEOTIDE SEQUENCE [LARGE SCALE GENOMIC DNA]</scope>
    <source>
        <strain evidence="2 3">M625</strain>
    </source>
</reference>
<proteinExistence type="predicted"/>
<dbReference type="SUPFAM" id="SSF101874">
    <property type="entry name" value="YceI-like"/>
    <property type="match status" value="1"/>
</dbReference>
<gene>
    <name evidence="2" type="ORF">FHK87_01130</name>
</gene>
<comment type="caution">
    <text evidence="2">The sequence shown here is derived from an EMBL/GenBank/DDBJ whole genome shotgun (WGS) entry which is preliminary data.</text>
</comment>